<proteinExistence type="predicted"/>
<dbReference type="Proteomes" id="UP001209540">
    <property type="component" value="Unassembled WGS sequence"/>
</dbReference>
<dbReference type="GO" id="GO:0016740">
    <property type="term" value="F:transferase activity"/>
    <property type="evidence" value="ECO:0007669"/>
    <property type="project" value="UniProtKB-KW"/>
</dbReference>
<keyword evidence="3" id="KW-1185">Reference proteome</keyword>
<evidence type="ECO:0000256" key="1">
    <source>
        <dbReference type="ARBA" id="ARBA00022679"/>
    </source>
</evidence>
<accession>A0AAD5K464</accession>
<protein>
    <submittedName>
        <fullName evidence="2">Transferase</fullName>
    </submittedName>
</protein>
<keyword evidence="1 2" id="KW-0808">Transferase</keyword>
<sequence length="445" mass="49199">MDALIPPVGFSIIWSFSPPPDTMTINNILDNLKKSLAHALELYAPLIGTVHSDGNDNYYINLDDSSNPGIPFYFESKNAPYVSHIVEGLSARGDEKESGPLTSEASVLAIKVTQFSCRTIVIAATIHHQVSDLRSLLDFIEVWALLARDERIDYNRIPNDWSRTPSRFFPSHNGKPSTPSGWVIHSEPVPIEKILEPVFVPVKPSVWKITKSSINQLKVDLLSFKSNDNNGNSSTPSWISKADALTALAAGAITRARENSSDVKRLWGRSSAESKVENINITCNYRSRAPQGTIQSDDYFGNCLAMTNAAILRDDLLSATVDATSRVAFTIRSTLNEELRPQNIANYLAFFEPDKLVKPHARLHLKWDLIFSNWCQFDLKDPAIDFGWGKPLKGSPAGGDSAPGYCHVMNGDESGDIVMSLIVELACVKELEADPLLNKYAIRLV</sequence>
<dbReference type="InterPro" id="IPR051283">
    <property type="entry name" value="Sec_Metabolite_Acyltrans"/>
</dbReference>
<evidence type="ECO:0000313" key="3">
    <source>
        <dbReference type="Proteomes" id="UP001209540"/>
    </source>
</evidence>
<evidence type="ECO:0000313" key="2">
    <source>
        <dbReference type="EMBL" id="KAI9255147.1"/>
    </source>
</evidence>
<dbReference type="EMBL" id="JAIXMP010000023">
    <property type="protein sequence ID" value="KAI9255147.1"/>
    <property type="molecule type" value="Genomic_DNA"/>
</dbReference>
<dbReference type="AlphaFoldDB" id="A0AAD5K464"/>
<dbReference type="InterPro" id="IPR023213">
    <property type="entry name" value="CAT-like_dom_sf"/>
</dbReference>
<reference evidence="2" key="2">
    <citation type="submission" date="2023-02" db="EMBL/GenBank/DDBJ databases">
        <authorList>
            <consortium name="DOE Joint Genome Institute"/>
            <person name="Mondo S.J."/>
            <person name="Chang Y."/>
            <person name="Wang Y."/>
            <person name="Ahrendt S."/>
            <person name="Andreopoulos W."/>
            <person name="Barry K."/>
            <person name="Beard J."/>
            <person name="Benny G.L."/>
            <person name="Blankenship S."/>
            <person name="Bonito G."/>
            <person name="Cuomo C."/>
            <person name="Desiro A."/>
            <person name="Gervers K.A."/>
            <person name="Hundley H."/>
            <person name="Kuo A."/>
            <person name="LaButti K."/>
            <person name="Lang B.F."/>
            <person name="Lipzen A."/>
            <person name="O'Donnell K."/>
            <person name="Pangilinan J."/>
            <person name="Reynolds N."/>
            <person name="Sandor L."/>
            <person name="Smith M.W."/>
            <person name="Tsang A."/>
            <person name="Grigoriev I.V."/>
            <person name="Stajich J.E."/>
            <person name="Spatafora J.W."/>
        </authorList>
    </citation>
    <scope>NUCLEOTIDE SEQUENCE</scope>
    <source>
        <strain evidence="2">RSA 2281</strain>
    </source>
</reference>
<dbReference type="Gene3D" id="3.30.559.10">
    <property type="entry name" value="Chloramphenicol acetyltransferase-like domain"/>
    <property type="match status" value="2"/>
</dbReference>
<dbReference type="PANTHER" id="PTHR31896:SF64">
    <property type="entry name" value="TRICHOTHECENE 3-O-ACETYLTRANSFERASE"/>
    <property type="match status" value="1"/>
</dbReference>
<comment type="caution">
    <text evidence="2">The sequence shown here is derived from an EMBL/GenBank/DDBJ whole genome shotgun (WGS) entry which is preliminary data.</text>
</comment>
<dbReference type="PANTHER" id="PTHR31896">
    <property type="entry name" value="FAMILY REGULATORY PROTEIN, PUTATIVE (AFU_ORTHOLOGUE AFUA_3G14730)-RELATED"/>
    <property type="match status" value="1"/>
</dbReference>
<gene>
    <name evidence="2" type="ORF">BDA99DRAFT_467345</name>
</gene>
<name>A0AAD5K464_9FUNG</name>
<reference evidence="2" key="1">
    <citation type="journal article" date="2022" name="IScience">
        <title>Evolution of zygomycete secretomes and the origins of terrestrial fungal ecologies.</title>
        <authorList>
            <person name="Chang Y."/>
            <person name="Wang Y."/>
            <person name="Mondo S."/>
            <person name="Ahrendt S."/>
            <person name="Andreopoulos W."/>
            <person name="Barry K."/>
            <person name="Beard J."/>
            <person name="Benny G.L."/>
            <person name="Blankenship S."/>
            <person name="Bonito G."/>
            <person name="Cuomo C."/>
            <person name="Desiro A."/>
            <person name="Gervers K.A."/>
            <person name="Hundley H."/>
            <person name="Kuo A."/>
            <person name="LaButti K."/>
            <person name="Lang B.F."/>
            <person name="Lipzen A."/>
            <person name="O'Donnell K."/>
            <person name="Pangilinan J."/>
            <person name="Reynolds N."/>
            <person name="Sandor L."/>
            <person name="Smith M.E."/>
            <person name="Tsang A."/>
            <person name="Grigoriev I.V."/>
            <person name="Stajich J.E."/>
            <person name="Spatafora J.W."/>
        </authorList>
    </citation>
    <scope>NUCLEOTIDE SEQUENCE</scope>
    <source>
        <strain evidence="2">RSA 2281</strain>
    </source>
</reference>
<organism evidence="2 3">
    <name type="scientific">Phascolomyces articulosus</name>
    <dbReference type="NCBI Taxonomy" id="60185"/>
    <lineage>
        <taxon>Eukaryota</taxon>
        <taxon>Fungi</taxon>
        <taxon>Fungi incertae sedis</taxon>
        <taxon>Mucoromycota</taxon>
        <taxon>Mucoromycotina</taxon>
        <taxon>Mucoromycetes</taxon>
        <taxon>Mucorales</taxon>
        <taxon>Lichtheimiaceae</taxon>
        <taxon>Phascolomyces</taxon>
    </lineage>
</organism>
<dbReference type="Pfam" id="PF02458">
    <property type="entry name" value="Transferase"/>
    <property type="match status" value="1"/>
</dbReference>